<gene>
    <name evidence="2" type="ORF">UU7_13878</name>
</gene>
<evidence type="ECO:0000313" key="3">
    <source>
        <dbReference type="Proteomes" id="UP000003226"/>
    </source>
</evidence>
<feature type="domain" description="Glycosyltransferase subfamily 4-like N-terminal" evidence="1">
    <location>
        <begin position="15"/>
        <end position="165"/>
    </location>
</feature>
<dbReference type="Proteomes" id="UP000003226">
    <property type="component" value="Unassembled WGS sequence"/>
</dbReference>
<dbReference type="STRING" id="1163407.UU7_13878"/>
<evidence type="ECO:0000313" key="2">
    <source>
        <dbReference type="EMBL" id="EIL91146.1"/>
    </source>
</evidence>
<dbReference type="AlphaFoldDB" id="I4VVA5"/>
<keyword evidence="2" id="KW-0808">Transferase</keyword>
<evidence type="ECO:0000259" key="1">
    <source>
        <dbReference type="Pfam" id="PF13579"/>
    </source>
</evidence>
<protein>
    <submittedName>
        <fullName evidence="2">Group 1 glycosyl transferase</fullName>
    </submittedName>
</protein>
<dbReference type="PANTHER" id="PTHR12526">
    <property type="entry name" value="GLYCOSYLTRANSFERASE"/>
    <property type="match status" value="1"/>
</dbReference>
<reference evidence="2 3" key="1">
    <citation type="journal article" date="2012" name="J. Bacteriol.">
        <title>Genome sequences for six rhodanobacter strains, isolated from soils and the terrestrial subsurface, with variable denitrification capabilities.</title>
        <authorList>
            <person name="Kostka J.E."/>
            <person name="Green S.J."/>
            <person name="Rishishwar L."/>
            <person name="Prakash O."/>
            <person name="Katz L.S."/>
            <person name="Marino-Ramirez L."/>
            <person name="Jordan I.K."/>
            <person name="Munk C."/>
            <person name="Ivanova N."/>
            <person name="Mikhailova N."/>
            <person name="Watson D.B."/>
            <person name="Brown S.D."/>
            <person name="Palumbo A.V."/>
            <person name="Brooks S.C."/>
        </authorList>
    </citation>
    <scope>NUCLEOTIDE SEQUENCE [LARGE SCALE GENOMIC DNA]</scope>
    <source>
        <strain evidence="2 3">B39</strain>
    </source>
</reference>
<dbReference type="Pfam" id="PF13579">
    <property type="entry name" value="Glyco_trans_4_4"/>
    <property type="match status" value="1"/>
</dbReference>
<dbReference type="SUPFAM" id="SSF53756">
    <property type="entry name" value="UDP-Glycosyltransferase/glycogen phosphorylase"/>
    <property type="match status" value="1"/>
</dbReference>
<keyword evidence="3" id="KW-1185">Reference proteome</keyword>
<name>I4VVA5_9GAMM</name>
<dbReference type="EMBL" id="AJXT01000045">
    <property type="protein sequence ID" value="EIL91146.1"/>
    <property type="molecule type" value="Genomic_DNA"/>
</dbReference>
<dbReference type="PANTHER" id="PTHR12526:SF638">
    <property type="entry name" value="SPORE COAT PROTEIN SA"/>
    <property type="match status" value="1"/>
</dbReference>
<organism evidence="2 3">
    <name type="scientific">Rhodanobacter spathiphylli B39</name>
    <dbReference type="NCBI Taxonomy" id="1163407"/>
    <lineage>
        <taxon>Bacteria</taxon>
        <taxon>Pseudomonadati</taxon>
        <taxon>Pseudomonadota</taxon>
        <taxon>Gammaproteobacteria</taxon>
        <taxon>Lysobacterales</taxon>
        <taxon>Rhodanobacteraceae</taxon>
        <taxon>Rhodanobacter</taxon>
    </lineage>
</organism>
<proteinExistence type="predicted"/>
<dbReference type="CDD" id="cd03808">
    <property type="entry name" value="GT4_CapM-like"/>
    <property type="match status" value="1"/>
</dbReference>
<dbReference type="eggNOG" id="COG0438">
    <property type="taxonomic scope" value="Bacteria"/>
</dbReference>
<dbReference type="Gene3D" id="3.40.50.2000">
    <property type="entry name" value="Glycogen Phosphorylase B"/>
    <property type="match status" value="2"/>
</dbReference>
<accession>I4VVA5</accession>
<comment type="caution">
    <text evidence="2">The sequence shown here is derived from an EMBL/GenBank/DDBJ whole genome shotgun (WGS) entry which is preliminary data.</text>
</comment>
<dbReference type="Pfam" id="PF13692">
    <property type="entry name" value="Glyco_trans_1_4"/>
    <property type="match status" value="1"/>
</dbReference>
<dbReference type="GO" id="GO:0016757">
    <property type="term" value="F:glycosyltransferase activity"/>
    <property type="evidence" value="ECO:0007669"/>
    <property type="project" value="TreeGrafter"/>
</dbReference>
<sequence>MIIASFSDSIVRFRGELIAEMINRGVSVHVAAPGLKTGENRRELEGLGAFVHDFRLDRTGLNPFKDTVSFFSLFVLMRSLRPRAVMSYTAKPVIYGSIAAWLARVPRRFALITGLGYAFGDDRSTTAISTVIRLMYRYALAKVSRVFFQNKDDATLFAQLGILSSRLPVTIVNGSGVDLTTFTPHPIRSGPLRFLMIARLLGDKGTREFAAAARVVRRQFPLTEFALVGWIDRNPDSIAQEELNEWVSNGDVEFVGRLEDVRPAIAACSVYVLPSYREGTPRSVLEAMAMGRAIITCDAPGCRETVVDGYNGFLVPVKSVDQLVIAMSRFISEPGLVLSMGARSRLLAEEKYDVKMVNSIMLQGMGIDLEPVNLVECHE</sequence>
<dbReference type="InterPro" id="IPR028098">
    <property type="entry name" value="Glyco_trans_4-like_N"/>
</dbReference>